<keyword evidence="2" id="KW-1133">Transmembrane helix</keyword>
<organism evidence="4 5">
    <name type="scientific">Rickenella mellea</name>
    <dbReference type="NCBI Taxonomy" id="50990"/>
    <lineage>
        <taxon>Eukaryota</taxon>
        <taxon>Fungi</taxon>
        <taxon>Dikarya</taxon>
        <taxon>Basidiomycota</taxon>
        <taxon>Agaricomycotina</taxon>
        <taxon>Agaricomycetes</taxon>
        <taxon>Hymenochaetales</taxon>
        <taxon>Rickenellaceae</taxon>
        <taxon>Rickenella</taxon>
    </lineage>
</organism>
<feature type="compositionally biased region" description="Basic and acidic residues" evidence="1">
    <location>
        <begin position="28"/>
        <end position="37"/>
    </location>
</feature>
<name>A0A4Y7PRP2_9AGAM</name>
<keyword evidence="5" id="KW-1185">Reference proteome</keyword>
<evidence type="ECO:0000256" key="1">
    <source>
        <dbReference type="SAM" id="MobiDB-lite"/>
    </source>
</evidence>
<dbReference type="EMBL" id="ML170225">
    <property type="protein sequence ID" value="TDL17249.1"/>
    <property type="molecule type" value="Genomic_DNA"/>
</dbReference>
<evidence type="ECO:0000259" key="3">
    <source>
        <dbReference type="Pfam" id="PF20153"/>
    </source>
</evidence>
<dbReference type="InterPro" id="IPR045338">
    <property type="entry name" value="DUF6535"/>
</dbReference>
<sequence>MSTNIYRRNVSKERNELNPVETDDEEREYPKDEKRSPILDLEEPGSRIWRPYLELANKYHRDIVHNWRDDMDSLLIFAALFSASVTAFVIEIYKTLSQDTGEVTISVLLQISQQLANGATHLLQCDPPSKPIPVTFRSTYSSF</sequence>
<gene>
    <name evidence="4" type="ORF">BD410DRAFT_885814</name>
</gene>
<keyword evidence="2" id="KW-0472">Membrane</keyword>
<feature type="domain" description="DUF6535" evidence="3">
    <location>
        <begin position="49"/>
        <end position="133"/>
    </location>
</feature>
<dbReference type="Pfam" id="PF20153">
    <property type="entry name" value="DUF6535"/>
    <property type="match status" value="1"/>
</dbReference>
<evidence type="ECO:0000313" key="5">
    <source>
        <dbReference type="Proteomes" id="UP000294933"/>
    </source>
</evidence>
<accession>A0A4Y7PRP2</accession>
<feature type="transmembrane region" description="Helical" evidence="2">
    <location>
        <begin position="74"/>
        <end position="93"/>
    </location>
</feature>
<keyword evidence="2" id="KW-0812">Transmembrane</keyword>
<feature type="region of interest" description="Disordered" evidence="1">
    <location>
        <begin position="1"/>
        <end position="37"/>
    </location>
</feature>
<dbReference type="STRING" id="50990.A0A4Y7PRP2"/>
<evidence type="ECO:0000313" key="4">
    <source>
        <dbReference type="EMBL" id="TDL17249.1"/>
    </source>
</evidence>
<dbReference type="VEuPathDB" id="FungiDB:BD410DRAFT_885814"/>
<dbReference type="Proteomes" id="UP000294933">
    <property type="component" value="Unassembled WGS sequence"/>
</dbReference>
<reference evidence="4 5" key="1">
    <citation type="submission" date="2018-06" db="EMBL/GenBank/DDBJ databases">
        <title>A transcriptomic atlas of mushroom development highlights an independent origin of complex multicellularity.</title>
        <authorList>
            <consortium name="DOE Joint Genome Institute"/>
            <person name="Krizsan K."/>
            <person name="Almasi E."/>
            <person name="Merenyi Z."/>
            <person name="Sahu N."/>
            <person name="Viragh M."/>
            <person name="Koszo T."/>
            <person name="Mondo S."/>
            <person name="Kiss B."/>
            <person name="Balint B."/>
            <person name="Kues U."/>
            <person name="Barry K."/>
            <person name="Hegedus J.C."/>
            <person name="Henrissat B."/>
            <person name="Johnson J."/>
            <person name="Lipzen A."/>
            <person name="Ohm R."/>
            <person name="Nagy I."/>
            <person name="Pangilinan J."/>
            <person name="Yan J."/>
            <person name="Xiong Y."/>
            <person name="Grigoriev I.V."/>
            <person name="Hibbett D.S."/>
            <person name="Nagy L.G."/>
        </authorList>
    </citation>
    <scope>NUCLEOTIDE SEQUENCE [LARGE SCALE GENOMIC DNA]</scope>
    <source>
        <strain evidence="4 5">SZMC22713</strain>
    </source>
</reference>
<protein>
    <recommendedName>
        <fullName evidence="3">DUF6535 domain-containing protein</fullName>
    </recommendedName>
</protein>
<evidence type="ECO:0000256" key="2">
    <source>
        <dbReference type="SAM" id="Phobius"/>
    </source>
</evidence>
<proteinExistence type="predicted"/>
<dbReference type="AlphaFoldDB" id="A0A4Y7PRP2"/>